<reference evidence="3" key="1">
    <citation type="journal article" date="2014" name="Int. J. Syst. Evol. Microbiol.">
        <title>Complete genome sequence of Corynebacterium casei LMG S-19264T (=DSM 44701T), isolated from a smear-ripened cheese.</title>
        <authorList>
            <consortium name="US DOE Joint Genome Institute (JGI-PGF)"/>
            <person name="Walter F."/>
            <person name="Albersmeier A."/>
            <person name="Kalinowski J."/>
            <person name="Ruckert C."/>
        </authorList>
    </citation>
    <scope>NUCLEOTIDE SEQUENCE</scope>
    <source>
        <strain evidence="3">KCTC 23077</strain>
    </source>
</reference>
<gene>
    <name evidence="3" type="ORF">GCM10007067_08600</name>
</gene>
<dbReference type="GO" id="GO:0043164">
    <property type="term" value="P:Gram-negative-bacterium-type cell wall biogenesis"/>
    <property type="evidence" value="ECO:0007669"/>
    <property type="project" value="TreeGrafter"/>
</dbReference>
<feature type="transmembrane region" description="Helical" evidence="1">
    <location>
        <begin position="6"/>
        <end position="26"/>
    </location>
</feature>
<dbReference type="PANTHER" id="PTHR30336">
    <property type="entry name" value="INNER MEMBRANE PROTEIN, PROBABLE PERMEASE"/>
    <property type="match status" value="1"/>
</dbReference>
<dbReference type="EMBL" id="BMYD01000001">
    <property type="protein sequence ID" value="GHA73980.1"/>
    <property type="molecule type" value="Genomic_DNA"/>
</dbReference>
<dbReference type="PANTHER" id="PTHR30336:SF4">
    <property type="entry name" value="ENVELOPE BIOGENESIS FACTOR ELYC"/>
    <property type="match status" value="1"/>
</dbReference>
<evidence type="ECO:0000259" key="2">
    <source>
        <dbReference type="Pfam" id="PF02698"/>
    </source>
</evidence>
<reference evidence="3" key="2">
    <citation type="submission" date="2020-09" db="EMBL/GenBank/DDBJ databases">
        <authorList>
            <person name="Sun Q."/>
            <person name="Kim S."/>
        </authorList>
    </citation>
    <scope>NUCLEOTIDE SEQUENCE</scope>
    <source>
        <strain evidence="3">KCTC 23077</strain>
    </source>
</reference>
<feature type="transmembrane region" description="Helical" evidence="1">
    <location>
        <begin position="38"/>
        <end position="59"/>
    </location>
</feature>
<dbReference type="RefSeq" id="WP_189453648.1">
    <property type="nucleotide sequence ID" value="NZ_BMYD01000001.1"/>
</dbReference>
<protein>
    <submittedName>
        <fullName evidence="3">Membrane protein</fullName>
    </submittedName>
</protein>
<sequence>MIAELVSWALSPLNWLLIALLIAVLGARSRWRRVLQGIALGLAIIAFAASTAVVSNAIARRVESIADTPPHCESDPPDTVVVLAGGVDRLPRGADVYGVLSATSRRRIERGIEYWQAEPGRRLVLSGGPTAPGWVPLSGLMSSYTRAFGVPPDAVVEEDRSLTTWQNAQNVAALQPRLPRRIALATSAMHMNRAVLAFEAAGFEVCTLPADRRGIRVSLPGGIVPSTKELEKSDAALHELVGTLHYRWLRWRTARSSDQP</sequence>
<accession>A0A918SVW8</accession>
<comment type="caution">
    <text evidence="3">The sequence shown here is derived from an EMBL/GenBank/DDBJ whole genome shotgun (WGS) entry which is preliminary data.</text>
</comment>
<dbReference type="InterPro" id="IPR014729">
    <property type="entry name" value="Rossmann-like_a/b/a_fold"/>
</dbReference>
<evidence type="ECO:0000313" key="3">
    <source>
        <dbReference type="EMBL" id="GHA73980.1"/>
    </source>
</evidence>
<dbReference type="Proteomes" id="UP000646426">
    <property type="component" value="Unassembled WGS sequence"/>
</dbReference>
<feature type="domain" description="DUF218" evidence="2">
    <location>
        <begin position="78"/>
        <end position="242"/>
    </location>
</feature>
<keyword evidence="1" id="KW-0812">Transmembrane</keyword>
<proteinExistence type="predicted"/>
<dbReference type="GO" id="GO:0000270">
    <property type="term" value="P:peptidoglycan metabolic process"/>
    <property type="evidence" value="ECO:0007669"/>
    <property type="project" value="TreeGrafter"/>
</dbReference>
<keyword evidence="1" id="KW-0472">Membrane</keyword>
<dbReference type="CDD" id="cd06259">
    <property type="entry name" value="YdcF-like"/>
    <property type="match status" value="1"/>
</dbReference>
<name>A0A918SVW8_9GAMM</name>
<dbReference type="Pfam" id="PF02698">
    <property type="entry name" value="DUF218"/>
    <property type="match status" value="1"/>
</dbReference>
<dbReference type="AlphaFoldDB" id="A0A918SVW8"/>
<organism evidence="3 4">
    <name type="scientific">Cognatilysobacter bugurensis</name>
    <dbReference type="NCBI Taxonomy" id="543356"/>
    <lineage>
        <taxon>Bacteria</taxon>
        <taxon>Pseudomonadati</taxon>
        <taxon>Pseudomonadota</taxon>
        <taxon>Gammaproteobacteria</taxon>
        <taxon>Lysobacterales</taxon>
        <taxon>Lysobacteraceae</taxon>
        <taxon>Cognatilysobacter</taxon>
    </lineage>
</organism>
<dbReference type="InterPro" id="IPR003848">
    <property type="entry name" value="DUF218"/>
</dbReference>
<dbReference type="InterPro" id="IPR051599">
    <property type="entry name" value="Cell_Envelope_Assoc"/>
</dbReference>
<evidence type="ECO:0000256" key="1">
    <source>
        <dbReference type="SAM" id="Phobius"/>
    </source>
</evidence>
<evidence type="ECO:0000313" key="4">
    <source>
        <dbReference type="Proteomes" id="UP000646426"/>
    </source>
</evidence>
<keyword evidence="4" id="KW-1185">Reference proteome</keyword>
<dbReference type="Gene3D" id="3.40.50.620">
    <property type="entry name" value="HUPs"/>
    <property type="match status" value="1"/>
</dbReference>
<keyword evidence="1" id="KW-1133">Transmembrane helix</keyword>
<dbReference type="GO" id="GO:0005886">
    <property type="term" value="C:plasma membrane"/>
    <property type="evidence" value="ECO:0007669"/>
    <property type="project" value="TreeGrafter"/>
</dbReference>